<comment type="subcellular location">
    <subcellularLocation>
        <location evidence="1">Cell envelope</location>
    </subcellularLocation>
</comment>
<dbReference type="OrthoDB" id="9778236at2"/>
<feature type="coiled-coil region" evidence="3">
    <location>
        <begin position="96"/>
        <end position="147"/>
    </location>
</feature>
<reference evidence="4 5" key="1">
    <citation type="submission" date="2017-05" db="EMBL/GenBank/DDBJ databases">
        <authorList>
            <person name="Varghese N."/>
            <person name="Submissions S."/>
        </authorList>
    </citation>
    <scope>NUCLEOTIDE SEQUENCE [LARGE SCALE GENOMIC DNA]</scope>
    <source>
        <strain evidence="4 5">DSM 27040</strain>
    </source>
</reference>
<evidence type="ECO:0000256" key="3">
    <source>
        <dbReference type="SAM" id="Coils"/>
    </source>
</evidence>
<evidence type="ECO:0000313" key="4">
    <source>
        <dbReference type="EMBL" id="SMO39086.1"/>
    </source>
</evidence>
<evidence type="ECO:0000256" key="1">
    <source>
        <dbReference type="ARBA" id="ARBA00004196"/>
    </source>
</evidence>
<dbReference type="RefSeq" id="WP_142531839.1">
    <property type="nucleotide sequence ID" value="NZ_FXTB01000001.1"/>
</dbReference>
<evidence type="ECO:0000313" key="5">
    <source>
        <dbReference type="Proteomes" id="UP000319040"/>
    </source>
</evidence>
<gene>
    <name evidence="4" type="ORF">SAMN06265379_101465</name>
</gene>
<dbReference type="InterPro" id="IPR050465">
    <property type="entry name" value="UPF0194_transport"/>
</dbReference>
<proteinExistence type="predicted"/>
<dbReference type="Gene3D" id="2.40.50.100">
    <property type="match status" value="1"/>
</dbReference>
<protein>
    <submittedName>
        <fullName evidence="4">HlyD family secretion protein</fullName>
    </submittedName>
</protein>
<organism evidence="4 5">
    <name type="scientific">Saccharicrinis carchari</name>
    <dbReference type="NCBI Taxonomy" id="1168039"/>
    <lineage>
        <taxon>Bacteria</taxon>
        <taxon>Pseudomonadati</taxon>
        <taxon>Bacteroidota</taxon>
        <taxon>Bacteroidia</taxon>
        <taxon>Marinilabiliales</taxon>
        <taxon>Marinilabiliaceae</taxon>
        <taxon>Saccharicrinis</taxon>
    </lineage>
</organism>
<dbReference type="Proteomes" id="UP000319040">
    <property type="component" value="Unassembled WGS sequence"/>
</dbReference>
<accession>A0A521AW79</accession>
<dbReference type="GO" id="GO:0030313">
    <property type="term" value="C:cell envelope"/>
    <property type="evidence" value="ECO:0007669"/>
    <property type="project" value="UniProtKB-SubCell"/>
</dbReference>
<name>A0A521AW79_SACCC</name>
<dbReference type="PANTHER" id="PTHR32347:SF23">
    <property type="entry name" value="BLL5650 PROTEIN"/>
    <property type="match status" value="1"/>
</dbReference>
<dbReference type="SUPFAM" id="SSF111369">
    <property type="entry name" value="HlyD-like secretion proteins"/>
    <property type="match status" value="1"/>
</dbReference>
<dbReference type="EMBL" id="FXTB01000001">
    <property type="protein sequence ID" value="SMO39086.1"/>
    <property type="molecule type" value="Genomic_DNA"/>
</dbReference>
<dbReference type="AlphaFoldDB" id="A0A521AW79"/>
<evidence type="ECO:0000256" key="2">
    <source>
        <dbReference type="ARBA" id="ARBA00023054"/>
    </source>
</evidence>
<dbReference type="Gene3D" id="2.40.30.170">
    <property type="match status" value="1"/>
</dbReference>
<sequence>MKRPTLIFIILIAALFTGCKQEPTADAYGNFEATEITVSAKARGEIKYLNLEEGSLLQEKTVVGLIDTMTLYLNKMQLMAQKEVVRSKSGNVWSQMAVLQSQLKTAESELDRVQNMFDEEAATSRQLDRATSEVEVLQKKMDNVKSQNAPIMNEVLSIEARIAQIAHQIDESKITNPIKGTVLNQYAESGEISAFGKPLYKIANLEQMTLRVYINQTQLSQIEIGEKVNVSIDFGKDTKSYEGKISWISSAAEFTPKIIQTKEERVNLVYAMDIKVKNDGSLKIGMPGEVYFK</sequence>
<keyword evidence="5" id="KW-1185">Reference proteome</keyword>
<keyword evidence="2 3" id="KW-0175">Coiled coil</keyword>
<dbReference type="Gene3D" id="1.10.287.470">
    <property type="entry name" value="Helix hairpin bin"/>
    <property type="match status" value="1"/>
</dbReference>
<dbReference type="PROSITE" id="PS51257">
    <property type="entry name" value="PROKAR_LIPOPROTEIN"/>
    <property type="match status" value="1"/>
</dbReference>
<dbReference type="PANTHER" id="PTHR32347">
    <property type="entry name" value="EFFLUX SYSTEM COMPONENT YKNX-RELATED"/>
    <property type="match status" value="1"/>
</dbReference>